<feature type="domain" description="DUF7730" evidence="2">
    <location>
        <begin position="31"/>
        <end position="116"/>
    </location>
</feature>
<evidence type="ECO:0000313" key="3">
    <source>
        <dbReference type="EMBL" id="RGP66657.1"/>
    </source>
</evidence>
<dbReference type="Pfam" id="PF24864">
    <property type="entry name" value="DUF7730"/>
    <property type="match status" value="1"/>
</dbReference>
<gene>
    <name evidence="3" type="ORF">FSPOR_6532</name>
</gene>
<dbReference type="Proteomes" id="UP000266152">
    <property type="component" value="Unassembled WGS sequence"/>
</dbReference>
<keyword evidence="4" id="KW-1185">Reference proteome</keyword>
<name>A0A395S331_FUSSP</name>
<protein>
    <recommendedName>
        <fullName evidence="2">DUF7730 domain-containing protein</fullName>
    </recommendedName>
</protein>
<evidence type="ECO:0000313" key="4">
    <source>
        <dbReference type="Proteomes" id="UP000266152"/>
    </source>
</evidence>
<evidence type="ECO:0000259" key="2">
    <source>
        <dbReference type="Pfam" id="PF24864"/>
    </source>
</evidence>
<comment type="caution">
    <text evidence="3">The sequence shown here is derived from an EMBL/GenBank/DDBJ whole genome shotgun (WGS) entry which is preliminary data.</text>
</comment>
<feature type="compositionally biased region" description="Polar residues" evidence="1">
    <location>
        <begin position="193"/>
        <end position="202"/>
    </location>
</feature>
<feature type="region of interest" description="Disordered" evidence="1">
    <location>
        <begin position="175"/>
        <end position="222"/>
    </location>
</feature>
<dbReference type="EMBL" id="PXOF01000091">
    <property type="protein sequence ID" value="RGP66657.1"/>
    <property type="molecule type" value="Genomic_DNA"/>
</dbReference>
<accession>A0A395S331</accession>
<reference evidence="3 4" key="1">
    <citation type="journal article" date="2018" name="PLoS Pathog.">
        <title>Evolution of structural diversity of trichothecenes, a family of toxins produced by plant pathogenic and entomopathogenic fungi.</title>
        <authorList>
            <person name="Proctor R.H."/>
            <person name="McCormick S.P."/>
            <person name="Kim H.S."/>
            <person name="Cardoza R.E."/>
            <person name="Stanley A.M."/>
            <person name="Lindo L."/>
            <person name="Kelly A."/>
            <person name="Brown D.W."/>
            <person name="Lee T."/>
            <person name="Vaughan M.M."/>
            <person name="Alexander N.J."/>
            <person name="Busman M."/>
            <person name="Gutierrez S."/>
        </authorList>
    </citation>
    <scope>NUCLEOTIDE SEQUENCE [LARGE SCALE GENOMIC DNA]</scope>
    <source>
        <strain evidence="3 4">NRRL 3299</strain>
    </source>
</reference>
<organism evidence="3 4">
    <name type="scientific">Fusarium sporotrichioides</name>
    <dbReference type="NCBI Taxonomy" id="5514"/>
    <lineage>
        <taxon>Eukaryota</taxon>
        <taxon>Fungi</taxon>
        <taxon>Dikarya</taxon>
        <taxon>Ascomycota</taxon>
        <taxon>Pezizomycotina</taxon>
        <taxon>Sordariomycetes</taxon>
        <taxon>Hypocreomycetidae</taxon>
        <taxon>Hypocreales</taxon>
        <taxon>Nectriaceae</taxon>
        <taxon>Fusarium</taxon>
    </lineage>
</organism>
<sequence length="222" mass="25410">MFRRERRSDTPPPTPVEQFRRDAKFTLPTATQGQSPLLTLPAEIQRMIFTELLGKQLVHVHLRHRDDKYEREGAPRKVSRWVHCVCCLERNTVPHYHEEKNHRWCFLSTNILRTCQSALPLAQIQIFVPGDLDKRTDEAVRVEASPDKRDRISIITHAKDPFSGCCGEILDEEAEQRTDDNVEDNGLAVEESGFQTPTTSESNKSKRSAMEKSTTEVGVQDV</sequence>
<dbReference type="AlphaFoldDB" id="A0A395S331"/>
<dbReference type="STRING" id="5514.A0A395S331"/>
<dbReference type="InterPro" id="IPR056632">
    <property type="entry name" value="DUF7730"/>
</dbReference>
<evidence type="ECO:0000256" key="1">
    <source>
        <dbReference type="SAM" id="MobiDB-lite"/>
    </source>
</evidence>
<proteinExistence type="predicted"/>